<gene>
    <name evidence="3" type="ORF">AB0T83_01485</name>
</gene>
<evidence type="ECO:0000256" key="1">
    <source>
        <dbReference type="SAM" id="Coils"/>
    </source>
</evidence>
<keyword evidence="1" id="KW-0175">Coiled coil</keyword>
<protein>
    <submittedName>
        <fullName evidence="3">Septum formation initiator family protein</fullName>
    </submittedName>
</protein>
<feature type="transmembrane region" description="Helical" evidence="2">
    <location>
        <begin position="6"/>
        <end position="27"/>
    </location>
</feature>
<proteinExistence type="predicted"/>
<feature type="coiled-coil region" evidence="1">
    <location>
        <begin position="36"/>
        <end position="70"/>
    </location>
</feature>
<keyword evidence="2" id="KW-0812">Transmembrane</keyword>
<dbReference type="Pfam" id="PF04977">
    <property type="entry name" value="DivIC"/>
    <property type="match status" value="1"/>
</dbReference>
<reference evidence="3 4" key="1">
    <citation type="submission" date="2024-07" db="EMBL/GenBank/DDBJ databases">
        <authorList>
            <person name="Kang M."/>
        </authorList>
    </citation>
    <scope>NUCLEOTIDE SEQUENCE [LARGE SCALE GENOMIC DNA]</scope>
    <source>
        <strain evidence="3 4">DFM31</strain>
    </source>
</reference>
<comment type="caution">
    <text evidence="3">The sequence shown here is derived from an EMBL/GenBank/DDBJ whole genome shotgun (WGS) entry which is preliminary data.</text>
</comment>
<sequence>MQGSGFGFLIYTTVAVMLGGYFAFAALQGDLGVLRRLEIEADQSRLEAQRDALQTRVDALKNKTHRLSDNFLDLDLLDERAREVLGLMRADDLIIR</sequence>
<keyword evidence="2" id="KW-1133">Transmembrane helix</keyword>
<keyword evidence="4" id="KW-1185">Reference proteome</keyword>
<dbReference type="Proteomes" id="UP001553161">
    <property type="component" value="Unassembled WGS sequence"/>
</dbReference>
<dbReference type="RefSeq" id="WP_366190939.1">
    <property type="nucleotide sequence ID" value="NZ_JBFBVU010000001.1"/>
</dbReference>
<accession>A0ABV3L1M2</accession>
<organism evidence="3 4">
    <name type="scientific">Meridianimarinicoccus marinus</name>
    <dbReference type="NCBI Taxonomy" id="3231483"/>
    <lineage>
        <taxon>Bacteria</taxon>
        <taxon>Pseudomonadati</taxon>
        <taxon>Pseudomonadota</taxon>
        <taxon>Alphaproteobacteria</taxon>
        <taxon>Rhodobacterales</taxon>
        <taxon>Paracoccaceae</taxon>
        <taxon>Meridianimarinicoccus</taxon>
    </lineage>
</organism>
<evidence type="ECO:0000313" key="4">
    <source>
        <dbReference type="Proteomes" id="UP001553161"/>
    </source>
</evidence>
<name>A0ABV3L1M2_9RHOB</name>
<dbReference type="EMBL" id="JBFBVU010000001">
    <property type="protein sequence ID" value="MEV8465455.1"/>
    <property type="molecule type" value="Genomic_DNA"/>
</dbReference>
<evidence type="ECO:0000256" key="2">
    <source>
        <dbReference type="SAM" id="Phobius"/>
    </source>
</evidence>
<dbReference type="InterPro" id="IPR007060">
    <property type="entry name" value="FtsL/DivIC"/>
</dbReference>
<keyword evidence="2" id="KW-0472">Membrane</keyword>
<evidence type="ECO:0000313" key="3">
    <source>
        <dbReference type="EMBL" id="MEV8465455.1"/>
    </source>
</evidence>